<sequence length="168" mass="19373">MPPPPPALNKTTDEEILEILTPIAVEGNEVPDSFFLNDDVIFHIIEEKENESNIEIIDEDSMEPVAATSTPKKERKITLHIAENTVPKNSRKKSVNSSRLSHSLRNNEKFLMISQQGMSATEKYQKKKLQLLEEHFKIKQEYYEKQIKVIENISENVEMIANNIVHIF</sequence>
<name>A0A6J2Y4P5_SITOR</name>
<proteinExistence type="predicted"/>
<dbReference type="Proteomes" id="UP000504635">
    <property type="component" value="Unplaced"/>
</dbReference>
<organism evidence="1 2">
    <name type="scientific">Sitophilus oryzae</name>
    <name type="common">Rice weevil</name>
    <name type="synonym">Curculio oryzae</name>
    <dbReference type="NCBI Taxonomy" id="7048"/>
    <lineage>
        <taxon>Eukaryota</taxon>
        <taxon>Metazoa</taxon>
        <taxon>Ecdysozoa</taxon>
        <taxon>Arthropoda</taxon>
        <taxon>Hexapoda</taxon>
        <taxon>Insecta</taxon>
        <taxon>Pterygota</taxon>
        <taxon>Neoptera</taxon>
        <taxon>Endopterygota</taxon>
        <taxon>Coleoptera</taxon>
        <taxon>Polyphaga</taxon>
        <taxon>Cucujiformia</taxon>
        <taxon>Curculionidae</taxon>
        <taxon>Dryophthorinae</taxon>
        <taxon>Sitophilus</taxon>
    </lineage>
</organism>
<dbReference type="KEGG" id="soy:115883716"/>
<evidence type="ECO:0000313" key="1">
    <source>
        <dbReference type="Proteomes" id="UP000504635"/>
    </source>
</evidence>
<evidence type="ECO:0000313" key="2">
    <source>
        <dbReference type="RefSeq" id="XP_030757975.1"/>
    </source>
</evidence>
<gene>
    <name evidence="2" type="primary">LOC115883716</name>
</gene>
<dbReference type="RefSeq" id="XP_030757975.1">
    <property type="nucleotide sequence ID" value="XM_030902115.1"/>
</dbReference>
<accession>A0A6J2Y4P5</accession>
<reference evidence="2" key="1">
    <citation type="submission" date="2025-08" db="UniProtKB">
        <authorList>
            <consortium name="RefSeq"/>
        </authorList>
    </citation>
    <scope>IDENTIFICATION</scope>
    <source>
        <tissue evidence="2">Gonads</tissue>
    </source>
</reference>
<dbReference type="InParanoid" id="A0A6J2Y4P5"/>
<keyword evidence="1" id="KW-1185">Reference proteome</keyword>
<dbReference type="AlphaFoldDB" id="A0A6J2Y4P5"/>
<dbReference type="GeneID" id="115883716"/>
<protein>
    <submittedName>
        <fullName evidence="2">Uncharacterized protein LOC115883716</fullName>
    </submittedName>
</protein>